<dbReference type="AlphaFoldDB" id="A0A229RIR3"/>
<evidence type="ECO:0000313" key="1">
    <source>
        <dbReference type="EMBL" id="OXM46552.1"/>
    </source>
</evidence>
<protein>
    <submittedName>
        <fullName evidence="1">DUF2716 domain-containing protein</fullName>
    </submittedName>
</protein>
<dbReference type="EMBL" id="NMQU01000087">
    <property type="protein sequence ID" value="OXM46552.1"/>
    <property type="molecule type" value="Genomic_DNA"/>
</dbReference>
<proteinExistence type="predicted"/>
<organism evidence="1 2">
    <name type="scientific">Amycolatopsis alba DSM 44262</name>
    <dbReference type="NCBI Taxonomy" id="1125972"/>
    <lineage>
        <taxon>Bacteria</taxon>
        <taxon>Bacillati</taxon>
        <taxon>Actinomycetota</taxon>
        <taxon>Actinomycetes</taxon>
        <taxon>Pseudonocardiales</taxon>
        <taxon>Pseudonocardiaceae</taxon>
        <taxon>Amycolatopsis</taxon>
    </lineage>
</organism>
<gene>
    <name evidence="1" type="ORF">CFP75_27170</name>
</gene>
<evidence type="ECO:0000313" key="2">
    <source>
        <dbReference type="Proteomes" id="UP000215563"/>
    </source>
</evidence>
<comment type="caution">
    <text evidence="1">The sequence shown here is derived from an EMBL/GenBank/DDBJ whole genome shotgun (WGS) entry which is preliminary data.</text>
</comment>
<dbReference type="Proteomes" id="UP000215563">
    <property type="component" value="Unassembled WGS sequence"/>
</dbReference>
<dbReference type="InterPro" id="IPR020323">
    <property type="entry name" value="DUF2716"/>
</dbReference>
<accession>A0A229RIR3</accession>
<name>A0A229RIR3_AMYAL</name>
<keyword evidence="2" id="KW-1185">Reference proteome</keyword>
<sequence>MSIETLGDAEYRQVWDRFSREFAFRPSTDRFEWPGIEEPAGSATWSLSALDDDPGYLLLDRMVAVIQRGLASCADELYALDWHHESFRFPTSAKDWPLSPFPDGDYYVYLTSDFRLGTFGHPWEYTLCVFGDALVTAISAEVTEVLGEPVRRSA</sequence>
<dbReference type="Pfam" id="PF10898">
    <property type="entry name" value="DUF2716"/>
    <property type="match status" value="1"/>
</dbReference>
<dbReference type="OrthoDB" id="80999at2"/>
<reference evidence="1 2" key="1">
    <citation type="submission" date="2017-07" db="EMBL/GenBank/DDBJ databases">
        <title>Amycolatopsis alba DSM 44262 Genome sequencing and assembly.</title>
        <authorList>
            <person name="Kaur N."/>
            <person name="Mayilraj S."/>
        </authorList>
    </citation>
    <scope>NUCLEOTIDE SEQUENCE [LARGE SCALE GENOMIC DNA]</scope>
    <source>
        <strain evidence="1 2">DSM 44262</strain>
    </source>
</reference>
<dbReference type="RefSeq" id="WP_020631405.1">
    <property type="nucleotide sequence ID" value="NZ_KB913032.1"/>
</dbReference>